<protein>
    <recommendedName>
        <fullName evidence="4">LDL receptor related protein 1B</fullName>
    </recommendedName>
</protein>
<dbReference type="InParanoid" id="A0A7J8FTG8"/>
<dbReference type="Gene3D" id="2.120.10.30">
    <property type="entry name" value="TolB, C-terminal domain"/>
    <property type="match status" value="2"/>
</dbReference>
<dbReference type="PANTHER" id="PTHR46513:SF13">
    <property type="entry name" value="EGF-LIKE DOMAIN-CONTAINING PROTEIN"/>
    <property type="match status" value="1"/>
</dbReference>
<sequence>MDGMNRTRIIDSKTEQPAALALDLVNKLVYWVDLYLDYVEVVDYQGKNRHTIIQGRQVRQFYGITVFEDYLYATISDNFNIIRINRFNATDIHSFIKMENARGIRTYHKRTQPIVRSHACEVDPYGMPGGCSHICLLSSSYKTRTCRCRTGFNLGSDGRSCKRPKNELFLFYGKGRPGIVRGMDLNTKIADEYMIPIENLVNPRALDFHAETNYIYFADTTSFLIGRQKIDGTERETILKDDLDNVEGIAVDWIGNNLYWTNDGYRKTINVARLEKATQSRKTLLEGEMSHPRGIVVDPVNGTVT</sequence>
<dbReference type="EMBL" id="JACASF010000011">
    <property type="protein sequence ID" value="KAF6450452.1"/>
    <property type="molecule type" value="Genomic_DNA"/>
</dbReference>
<dbReference type="Pfam" id="PF14670">
    <property type="entry name" value="FXa_inhibition"/>
    <property type="match status" value="1"/>
</dbReference>
<feature type="repeat" description="LDL-receptor class B" evidence="1">
    <location>
        <begin position="27"/>
        <end position="70"/>
    </location>
</feature>
<gene>
    <name evidence="2" type="ORF">HJG59_008346</name>
</gene>
<dbReference type="FunFam" id="2.10.25.10:FF:000504">
    <property type="entry name" value="LDL receptor related protein 1B"/>
    <property type="match status" value="1"/>
</dbReference>
<evidence type="ECO:0008006" key="4">
    <source>
        <dbReference type="Google" id="ProtNLM"/>
    </source>
</evidence>
<dbReference type="SMART" id="SM00135">
    <property type="entry name" value="LY"/>
    <property type="match status" value="3"/>
</dbReference>
<accession>A0A7J8FTG8</accession>
<comment type="caution">
    <text evidence="2">The sequence shown here is derived from an EMBL/GenBank/DDBJ whole genome shotgun (WGS) entry which is preliminary data.</text>
</comment>
<evidence type="ECO:0000313" key="3">
    <source>
        <dbReference type="Proteomes" id="UP000550707"/>
    </source>
</evidence>
<organism evidence="2 3">
    <name type="scientific">Molossus molossus</name>
    <name type="common">Pallas' mastiff bat</name>
    <name type="synonym">Vespertilio molossus</name>
    <dbReference type="NCBI Taxonomy" id="27622"/>
    <lineage>
        <taxon>Eukaryota</taxon>
        <taxon>Metazoa</taxon>
        <taxon>Chordata</taxon>
        <taxon>Craniata</taxon>
        <taxon>Vertebrata</taxon>
        <taxon>Euteleostomi</taxon>
        <taxon>Mammalia</taxon>
        <taxon>Eutheria</taxon>
        <taxon>Laurasiatheria</taxon>
        <taxon>Chiroptera</taxon>
        <taxon>Yangochiroptera</taxon>
        <taxon>Molossidae</taxon>
        <taxon>Molossus</taxon>
    </lineage>
</organism>
<dbReference type="InterPro" id="IPR011042">
    <property type="entry name" value="6-blade_b-propeller_TolB-like"/>
</dbReference>
<dbReference type="PANTHER" id="PTHR46513">
    <property type="entry name" value="VITELLOGENIN RECEPTOR-LIKE PROTEIN-RELATED-RELATED"/>
    <property type="match status" value="1"/>
</dbReference>
<dbReference type="GO" id="GO:0060070">
    <property type="term" value="P:canonical Wnt signaling pathway"/>
    <property type="evidence" value="ECO:0007669"/>
    <property type="project" value="TreeGrafter"/>
</dbReference>
<dbReference type="GO" id="GO:0005886">
    <property type="term" value="C:plasma membrane"/>
    <property type="evidence" value="ECO:0007669"/>
    <property type="project" value="TreeGrafter"/>
</dbReference>
<evidence type="ECO:0000256" key="1">
    <source>
        <dbReference type="PROSITE-ProRule" id="PRU00461"/>
    </source>
</evidence>
<dbReference type="Proteomes" id="UP000550707">
    <property type="component" value="Unassembled WGS sequence"/>
</dbReference>
<dbReference type="GO" id="GO:0042813">
    <property type="term" value="F:Wnt receptor activity"/>
    <property type="evidence" value="ECO:0007669"/>
    <property type="project" value="TreeGrafter"/>
</dbReference>
<dbReference type="InterPro" id="IPR000033">
    <property type="entry name" value="LDLR_classB_rpt"/>
</dbReference>
<feature type="repeat" description="LDL-receptor class B" evidence="1">
    <location>
        <begin position="213"/>
        <end position="255"/>
    </location>
</feature>
<dbReference type="Pfam" id="PF00058">
    <property type="entry name" value="Ldl_recept_b"/>
    <property type="match status" value="2"/>
</dbReference>
<proteinExistence type="predicted"/>
<dbReference type="GO" id="GO:0017147">
    <property type="term" value="F:Wnt-protein binding"/>
    <property type="evidence" value="ECO:0007669"/>
    <property type="project" value="TreeGrafter"/>
</dbReference>
<dbReference type="PROSITE" id="PS51120">
    <property type="entry name" value="LDLRB"/>
    <property type="match status" value="3"/>
</dbReference>
<reference evidence="2 3" key="1">
    <citation type="journal article" date="2020" name="Nature">
        <title>Six reference-quality genomes reveal evolution of bat adaptations.</title>
        <authorList>
            <person name="Jebb D."/>
            <person name="Huang Z."/>
            <person name="Pippel M."/>
            <person name="Hughes G.M."/>
            <person name="Lavrichenko K."/>
            <person name="Devanna P."/>
            <person name="Winkler S."/>
            <person name="Jermiin L.S."/>
            <person name="Skirmuntt E.C."/>
            <person name="Katzourakis A."/>
            <person name="Burkitt-Gray L."/>
            <person name="Ray D.A."/>
            <person name="Sullivan K.A.M."/>
            <person name="Roscito J.G."/>
            <person name="Kirilenko B.M."/>
            <person name="Davalos L.M."/>
            <person name="Corthals A.P."/>
            <person name="Power M.L."/>
            <person name="Jones G."/>
            <person name="Ransome R.D."/>
            <person name="Dechmann D.K.N."/>
            <person name="Locatelli A.G."/>
            <person name="Puechmaille S.J."/>
            <person name="Fedrigo O."/>
            <person name="Jarvis E.D."/>
            <person name="Hiller M."/>
            <person name="Vernes S.C."/>
            <person name="Myers E.W."/>
            <person name="Teeling E.C."/>
        </authorList>
    </citation>
    <scope>NUCLEOTIDE SEQUENCE [LARGE SCALE GENOMIC DNA]</scope>
    <source>
        <strain evidence="2">MMolMol1</strain>
        <tissue evidence="2">Muscle</tissue>
    </source>
</reference>
<dbReference type="SUPFAM" id="SSF63825">
    <property type="entry name" value="YWTD domain"/>
    <property type="match status" value="2"/>
</dbReference>
<dbReference type="SUPFAM" id="SSF57196">
    <property type="entry name" value="EGF/Laminin"/>
    <property type="match status" value="1"/>
</dbReference>
<dbReference type="InterPro" id="IPR050778">
    <property type="entry name" value="Cueball_EGF_LRP_Nidogen"/>
</dbReference>
<dbReference type="AlphaFoldDB" id="A0A7J8FTG8"/>
<evidence type="ECO:0000313" key="2">
    <source>
        <dbReference type="EMBL" id="KAF6450452.1"/>
    </source>
</evidence>
<keyword evidence="3" id="KW-1185">Reference proteome</keyword>
<feature type="repeat" description="LDL-receptor class B" evidence="1">
    <location>
        <begin position="256"/>
        <end position="301"/>
    </location>
</feature>
<name>A0A7J8FTG8_MOLMO</name>